<dbReference type="EMBL" id="CP014019">
    <property type="protein sequence ID" value="AVF43582.1"/>
    <property type="molecule type" value="Genomic_DNA"/>
</dbReference>
<reference evidence="2" key="1">
    <citation type="submission" date="2017-12" db="EMBL/GenBank/DDBJ databases">
        <title>FDA dAtabase for Regulatory Grade micrObial Sequences (FDA-ARGOS): Supporting development and validation of Infectious Disease Dx tests.</title>
        <authorList>
            <person name="Hoffmann M."/>
            <person name="Allard M."/>
            <person name="Evans P."/>
            <person name="Brown E."/>
            <person name="Tallon L."/>
            <person name="Sadzewicz L."/>
            <person name="Sengamalay N."/>
            <person name="Ott S."/>
            <person name="Godinez A."/>
            <person name="Nagaraj S."/>
            <person name="Vavikolanu K."/>
            <person name="Aluvathingal J."/>
            <person name="Nadendla S."/>
            <person name="Sichtig H."/>
        </authorList>
    </citation>
    <scope>NUCLEOTIDE SEQUENCE [LARGE SCALE GENOMIC DNA]</scope>
    <source>
        <strain evidence="2">FDAARGOS_129</strain>
    </source>
</reference>
<evidence type="ECO:0008006" key="3">
    <source>
        <dbReference type="Google" id="ProtNLM"/>
    </source>
</evidence>
<protein>
    <recommendedName>
        <fullName evidence="3">Phage stabilisation protein</fullName>
    </recommendedName>
</protein>
<dbReference type="RefSeq" id="WP_104918702.1">
    <property type="nucleotide sequence ID" value="NZ_CP014019.1"/>
</dbReference>
<proteinExistence type="predicted"/>
<dbReference type="Proteomes" id="UP000237921">
    <property type="component" value="Chromosome"/>
</dbReference>
<gene>
    <name evidence="1" type="ORF">AL533_03840</name>
</gene>
<accession>A0A2L1VE96</accession>
<organism evidence="1 2">
    <name type="scientific">Acinetobacter nosocomialis</name>
    <dbReference type="NCBI Taxonomy" id="106654"/>
    <lineage>
        <taxon>Bacteria</taxon>
        <taxon>Pseudomonadati</taxon>
        <taxon>Pseudomonadota</taxon>
        <taxon>Gammaproteobacteria</taxon>
        <taxon>Moraxellales</taxon>
        <taxon>Moraxellaceae</taxon>
        <taxon>Acinetobacter</taxon>
        <taxon>Acinetobacter calcoaceticus/baumannii complex</taxon>
    </lineage>
</organism>
<evidence type="ECO:0000313" key="1">
    <source>
        <dbReference type="EMBL" id="AVF43582.1"/>
    </source>
</evidence>
<sequence>MATFIDIPFVGQSYHMKDWAVDCQRTLNLYPQIIESGNTPQVSALMPTPGLISKYQLTGAIRGLYPTNIGILAVAGNKLYLLDEEVSEIGDIAGSNLVRFADNRIAVLITSVSQTYEFHLETKAIKIVEGGGFLGAEDVTFLDSRFIVLNPDSDQIQWSGLLNTKFSALGYATAEASSDKLVRIFTQNGQLWLIGEKTTEIWHSTGNTDQPFLRVSGAYINCGCIAKSTLAQFGTSLIWLSQTDVGHGQIVMTEGYQVRRISNHAIEQELAGYERLDNAVAYSYQQEGHSFYVISFPSSNKTWCFDGTTSMWHERSYYNLDSQHERHRSQVHCFYKGKHYVGDHSNGTIYELSLDAETDNGRLIMRERVTPVINPQAQRLIFDELEVLIQAGQKTNREPIVMLDWSDDHGQTWSFDRQETLGGVGEWNKRLIFRRLGQAFNRVFRLRLTDASRLIILGAKAKVR</sequence>
<dbReference type="AlphaFoldDB" id="A0A2L1VE96"/>
<name>A0A2L1VE96_ACINO</name>
<evidence type="ECO:0000313" key="2">
    <source>
        <dbReference type="Proteomes" id="UP000237921"/>
    </source>
</evidence>